<dbReference type="PANTHER" id="PTHR12277">
    <property type="entry name" value="ALPHA/BETA HYDROLASE DOMAIN-CONTAINING PROTEIN"/>
    <property type="match status" value="1"/>
</dbReference>
<dbReference type="Pfam" id="PF00561">
    <property type="entry name" value="Abhydrolase_1"/>
    <property type="match status" value="1"/>
</dbReference>
<evidence type="ECO:0000313" key="4">
    <source>
        <dbReference type="Proteomes" id="UP000236000"/>
    </source>
</evidence>
<sequence length="272" mass="30064">MNFIRMLKPGKWKIRAALLLSGALALACSQCSVRSLVYLPPQPKDKTVYLEKRAAWEPHRRTFHHNGAKLSGWLIEKKGQPLLVYYGGNAMDISMMLPYLDRFPHAKLLVNYRGYGLSTGSPTEQDIMGDSLAILDSVLKETGRTPDDVILVGQSLGSGVATQIASVRNVKKLVLLVPFDSLLEAARGLFPYLPVKLLLPDHFRSDLAAPRVSCPVSILAAGSDEVIPPDHAKRLRDCFSTPVSYREFPGAMHNTIWLSPGFDQAFSKSISY</sequence>
<dbReference type="Proteomes" id="UP000236000">
    <property type="component" value="Unassembled WGS sequence"/>
</dbReference>
<proteinExistence type="predicted"/>
<gene>
    <name evidence="3" type="ORF">CXU22_02000</name>
</gene>
<comment type="caution">
    <text evidence="3">The sequence shown here is derived from an EMBL/GenBank/DDBJ whole genome shotgun (WGS) entry which is preliminary data.</text>
</comment>
<evidence type="ECO:0000256" key="1">
    <source>
        <dbReference type="SAM" id="SignalP"/>
    </source>
</evidence>
<feature type="domain" description="AB hydrolase-1" evidence="2">
    <location>
        <begin position="96"/>
        <end position="192"/>
    </location>
</feature>
<reference evidence="3 4" key="1">
    <citation type="journal article" date="2017" name="BMC Genomics">
        <title>Genome sequencing of 39 Akkermansia muciniphila isolates reveals its population structure, genomic and functional diverisity, and global distribution in mammalian gut microbiotas.</title>
        <authorList>
            <person name="Guo X."/>
            <person name="Li S."/>
            <person name="Zhang J."/>
            <person name="Wu F."/>
            <person name="Li X."/>
            <person name="Wu D."/>
            <person name="Zhang M."/>
            <person name="Ou Z."/>
            <person name="Jie Z."/>
            <person name="Yan Q."/>
            <person name="Li P."/>
            <person name="Yi J."/>
            <person name="Peng Y."/>
        </authorList>
    </citation>
    <scope>NUCLEOTIDE SEQUENCE [LARGE SCALE GENOMIC DNA]</scope>
    <source>
        <strain evidence="3 4">GP24</strain>
    </source>
</reference>
<keyword evidence="1" id="KW-0732">Signal</keyword>
<dbReference type="InterPro" id="IPR000073">
    <property type="entry name" value="AB_hydrolase_1"/>
</dbReference>
<dbReference type="Gene3D" id="3.40.50.1820">
    <property type="entry name" value="alpha/beta hydrolase"/>
    <property type="match status" value="1"/>
</dbReference>
<evidence type="ECO:0000313" key="3">
    <source>
        <dbReference type="EMBL" id="PNC19807.1"/>
    </source>
</evidence>
<feature type="chain" id="PRO_5014912252" description="AB hydrolase-1 domain-containing protein" evidence="1">
    <location>
        <begin position="28"/>
        <end position="272"/>
    </location>
</feature>
<evidence type="ECO:0000259" key="2">
    <source>
        <dbReference type="Pfam" id="PF00561"/>
    </source>
</evidence>
<protein>
    <recommendedName>
        <fullName evidence="2">AB hydrolase-1 domain-containing protein</fullName>
    </recommendedName>
</protein>
<dbReference type="RefSeq" id="WP_102712027.1">
    <property type="nucleotide sequence ID" value="NZ_PJKA01000003.1"/>
</dbReference>
<dbReference type="PROSITE" id="PS51257">
    <property type="entry name" value="PROKAR_LIPOPROTEIN"/>
    <property type="match status" value="1"/>
</dbReference>
<dbReference type="SUPFAM" id="SSF53474">
    <property type="entry name" value="alpha/beta-Hydrolases"/>
    <property type="match status" value="1"/>
</dbReference>
<feature type="signal peptide" evidence="1">
    <location>
        <begin position="1"/>
        <end position="27"/>
    </location>
</feature>
<dbReference type="InterPro" id="IPR029058">
    <property type="entry name" value="AB_hydrolase_fold"/>
</dbReference>
<dbReference type="PANTHER" id="PTHR12277:SF81">
    <property type="entry name" value="PROTEIN ABHD13"/>
    <property type="match status" value="1"/>
</dbReference>
<accession>A0A2N8HGC5</accession>
<dbReference type="AlphaFoldDB" id="A0A2N8HGC5"/>
<organism evidence="3 4">
    <name type="scientific">Akkermansia muciniphila</name>
    <dbReference type="NCBI Taxonomy" id="239935"/>
    <lineage>
        <taxon>Bacteria</taxon>
        <taxon>Pseudomonadati</taxon>
        <taxon>Verrucomicrobiota</taxon>
        <taxon>Verrucomicrobiia</taxon>
        <taxon>Verrucomicrobiales</taxon>
        <taxon>Akkermansiaceae</taxon>
        <taxon>Akkermansia</taxon>
    </lineage>
</organism>
<name>A0A2N8HGC5_9BACT</name>
<dbReference type="EMBL" id="PJKA01000003">
    <property type="protein sequence ID" value="PNC19807.1"/>
    <property type="molecule type" value="Genomic_DNA"/>
</dbReference>